<dbReference type="AlphaFoldDB" id="A0A5J4WZT7"/>
<dbReference type="PANTHER" id="PTHR46573">
    <property type="entry name" value="WD REPEAT, SAM AND U-BOX DOMAIN-CONTAINING PROTEIN 1"/>
    <property type="match status" value="1"/>
</dbReference>
<dbReference type="Proteomes" id="UP000324800">
    <property type="component" value="Unassembled WGS sequence"/>
</dbReference>
<protein>
    <recommendedName>
        <fullName evidence="1">U-box domain-containing protein</fullName>
    </recommendedName>
</protein>
<gene>
    <name evidence="2" type="ORF">EZS28_004606</name>
</gene>
<accession>A0A5J4WZT7</accession>
<dbReference type="OrthoDB" id="885946at2759"/>
<feature type="domain" description="U-box" evidence="1">
    <location>
        <begin position="86"/>
        <end position="158"/>
    </location>
</feature>
<dbReference type="InterPro" id="IPR052085">
    <property type="entry name" value="WD-SAM-U-box"/>
</dbReference>
<dbReference type="Pfam" id="PF04564">
    <property type="entry name" value="U-box"/>
    <property type="match status" value="1"/>
</dbReference>
<dbReference type="Gene3D" id="3.30.40.10">
    <property type="entry name" value="Zinc/RING finger domain, C3HC4 (zinc finger)"/>
    <property type="match status" value="1"/>
</dbReference>
<dbReference type="SMART" id="SM00504">
    <property type="entry name" value="Ubox"/>
    <property type="match status" value="1"/>
</dbReference>
<dbReference type="GO" id="GO:0004842">
    <property type="term" value="F:ubiquitin-protein transferase activity"/>
    <property type="evidence" value="ECO:0007669"/>
    <property type="project" value="InterPro"/>
</dbReference>
<dbReference type="CDD" id="cd16655">
    <property type="entry name" value="RING-Ubox_WDSUB1-like"/>
    <property type="match status" value="1"/>
</dbReference>
<evidence type="ECO:0000313" key="3">
    <source>
        <dbReference type="Proteomes" id="UP000324800"/>
    </source>
</evidence>
<proteinExistence type="predicted"/>
<dbReference type="EMBL" id="SNRW01000665">
    <property type="protein sequence ID" value="KAA6399865.1"/>
    <property type="molecule type" value="Genomic_DNA"/>
</dbReference>
<dbReference type="SUPFAM" id="SSF57850">
    <property type="entry name" value="RING/U-box"/>
    <property type="match status" value="1"/>
</dbReference>
<dbReference type="GO" id="GO:0016567">
    <property type="term" value="P:protein ubiquitination"/>
    <property type="evidence" value="ECO:0007669"/>
    <property type="project" value="InterPro"/>
</dbReference>
<sequence length="159" mass="19142">MMTHQLLKIPILNLTIGKRERENDHRVIQKAMKEKENKIKRILNVAEPVDLILDYIQDQDQDLLQENPTIIFRMETKRKLMSYEEELEEGFICNINYELMNDPVLAEDGKYYEREAIVEWMKKKKESPITREPLTGKLFPDPELKLRIECYRELHPERQ</sequence>
<name>A0A5J4WZT7_9EUKA</name>
<evidence type="ECO:0000259" key="1">
    <source>
        <dbReference type="PROSITE" id="PS51698"/>
    </source>
</evidence>
<dbReference type="PROSITE" id="PS51698">
    <property type="entry name" value="U_BOX"/>
    <property type="match status" value="1"/>
</dbReference>
<dbReference type="InterPro" id="IPR013083">
    <property type="entry name" value="Znf_RING/FYVE/PHD"/>
</dbReference>
<organism evidence="2 3">
    <name type="scientific">Streblomastix strix</name>
    <dbReference type="NCBI Taxonomy" id="222440"/>
    <lineage>
        <taxon>Eukaryota</taxon>
        <taxon>Metamonada</taxon>
        <taxon>Preaxostyla</taxon>
        <taxon>Oxymonadida</taxon>
        <taxon>Streblomastigidae</taxon>
        <taxon>Streblomastix</taxon>
    </lineage>
</organism>
<dbReference type="PANTHER" id="PTHR46573:SF1">
    <property type="entry name" value="WD REPEAT, SAM AND U-BOX DOMAIN-CONTAINING PROTEIN 1"/>
    <property type="match status" value="1"/>
</dbReference>
<evidence type="ECO:0000313" key="2">
    <source>
        <dbReference type="EMBL" id="KAA6399865.1"/>
    </source>
</evidence>
<dbReference type="InterPro" id="IPR003613">
    <property type="entry name" value="Ubox_domain"/>
</dbReference>
<comment type="caution">
    <text evidence="2">The sequence shown here is derived from an EMBL/GenBank/DDBJ whole genome shotgun (WGS) entry which is preliminary data.</text>
</comment>
<reference evidence="2 3" key="1">
    <citation type="submission" date="2019-03" db="EMBL/GenBank/DDBJ databases">
        <title>Single cell metagenomics reveals metabolic interactions within the superorganism composed of flagellate Streblomastix strix and complex community of Bacteroidetes bacteria on its surface.</title>
        <authorList>
            <person name="Treitli S.C."/>
            <person name="Kolisko M."/>
            <person name="Husnik F."/>
            <person name="Keeling P."/>
            <person name="Hampl V."/>
        </authorList>
    </citation>
    <scope>NUCLEOTIDE SEQUENCE [LARGE SCALE GENOMIC DNA]</scope>
    <source>
        <strain evidence="2">ST1C</strain>
    </source>
</reference>